<protein>
    <submittedName>
        <fullName evidence="1">Uncharacterized protein</fullName>
    </submittedName>
</protein>
<organism evidence="1 2">
    <name type="scientific">Pseudomonas citrulli</name>
    <dbReference type="NCBI Taxonomy" id="3064347"/>
    <lineage>
        <taxon>Bacteria</taxon>
        <taxon>Pseudomonadati</taxon>
        <taxon>Pseudomonadota</taxon>
        <taxon>Gammaproteobacteria</taxon>
        <taxon>Pseudomonadales</taxon>
        <taxon>Pseudomonadaceae</taxon>
        <taxon>Pseudomonas</taxon>
    </lineage>
</organism>
<reference evidence="1 2" key="1">
    <citation type="submission" date="2023-07" db="EMBL/GenBank/DDBJ databases">
        <title>Identification of four novel Pseudomonas species associated with bacterial leaf spot of cucurbits.</title>
        <authorList>
            <person name="Fullem K.R."/>
        </authorList>
    </citation>
    <scope>NUCLEOTIDE SEQUENCE [LARGE SCALE GENOMIC DNA]</scope>
    <source>
        <strain evidence="1 2">K18</strain>
    </source>
</reference>
<proteinExistence type="predicted"/>
<accession>A0ABT9C070</accession>
<keyword evidence="2" id="KW-1185">Reference proteome</keyword>
<gene>
    <name evidence="1" type="ORF">Q6A48_06175</name>
</gene>
<comment type="caution">
    <text evidence="1">The sequence shown here is derived from an EMBL/GenBank/DDBJ whole genome shotgun (WGS) entry which is preliminary data.</text>
</comment>
<name>A0ABT9C070_9PSED</name>
<dbReference type="EMBL" id="JAUQOP010000005">
    <property type="protein sequence ID" value="MDO7896474.1"/>
    <property type="molecule type" value="Genomic_DNA"/>
</dbReference>
<dbReference type="RefSeq" id="WP_304552686.1">
    <property type="nucleotide sequence ID" value="NZ_JAUQOP010000005.1"/>
</dbReference>
<sequence>MNDRVDFVVAVKQLFETYVYAQTLSRPDLLPFVIGFEKSRARAFDRLEESATRLEKD</sequence>
<dbReference type="Proteomes" id="UP001228019">
    <property type="component" value="Unassembled WGS sequence"/>
</dbReference>
<evidence type="ECO:0000313" key="1">
    <source>
        <dbReference type="EMBL" id="MDO7896474.1"/>
    </source>
</evidence>
<evidence type="ECO:0000313" key="2">
    <source>
        <dbReference type="Proteomes" id="UP001228019"/>
    </source>
</evidence>